<protein>
    <recommendedName>
        <fullName evidence="5 9">Riboflavin synthase</fullName>
        <ecNumber evidence="4 9">2.5.1.9</ecNumber>
    </recommendedName>
</protein>
<comment type="pathway">
    <text evidence="3">Cofactor biosynthesis; riboflavin biosynthesis; riboflavin from 2-hydroxy-3-oxobutyl phosphate and 5-amino-6-(D-ribitylamino)uracil: step 2/2.</text>
</comment>
<evidence type="ECO:0000313" key="13">
    <source>
        <dbReference type="Proteomes" id="UP000297613"/>
    </source>
</evidence>
<evidence type="ECO:0000256" key="5">
    <source>
        <dbReference type="ARBA" id="ARBA00013950"/>
    </source>
</evidence>
<dbReference type="GO" id="GO:0004746">
    <property type="term" value="F:riboflavin synthase activity"/>
    <property type="evidence" value="ECO:0007669"/>
    <property type="project" value="UniProtKB-UniRule"/>
</dbReference>
<evidence type="ECO:0000256" key="2">
    <source>
        <dbReference type="ARBA" id="ARBA00002803"/>
    </source>
</evidence>
<dbReference type="InterPro" id="IPR017938">
    <property type="entry name" value="Riboflavin_synthase-like_b-brl"/>
</dbReference>
<evidence type="ECO:0000256" key="10">
    <source>
        <dbReference type="PROSITE-ProRule" id="PRU00524"/>
    </source>
</evidence>
<dbReference type="GO" id="GO:0009231">
    <property type="term" value="P:riboflavin biosynthetic process"/>
    <property type="evidence" value="ECO:0007669"/>
    <property type="project" value="UniProtKB-KW"/>
</dbReference>
<dbReference type="Proteomes" id="UP000297613">
    <property type="component" value="Unassembled WGS sequence"/>
</dbReference>
<evidence type="ECO:0000256" key="6">
    <source>
        <dbReference type="ARBA" id="ARBA00022619"/>
    </source>
</evidence>
<sequence>MFTGLVETTGKILEISDTQDGRGFLVETTWVQPDIKLGDSISVNGCCQTVTKFTNNGNRFRFYSSFKTLELTNFGLLKVGEEVNLERSALPTTRLGGHLVSGHVDGTGKILSKEEREGGSVVCYTVKNDSSLSRYIAPRGSITVDGISLTVVDSRAGEFDLVLIPETLKKTNAKSWGSDTILNLEIDLVARYLEQLLKSKE</sequence>
<dbReference type="FunFam" id="2.40.30.20:FF:000011">
    <property type="entry name" value="Riboflavin synthase alpha subunit"/>
    <property type="match status" value="1"/>
</dbReference>
<dbReference type="AlphaFoldDB" id="A0A6N4QJK4"/>
<keyword evidence="7 12" id="KW-0808">Transferase</keyword>
<dbReference type="EMBL" id="RQGM01000062">
    <property type="protein sequence ID" value="TGL81252.1"/>
    <property type="molecule type" value="Genomic_DNA"/>
</dbReference>
<proteinExistence type="predicted"/>
<evidence type="ECO:0000256" key="7">
    <source>
        <dbReference type="ARBA" id="ARBA00022679"/>
    </source>
</evidence>
<feature type="repeat" description="Lumazine-binding" evidence="10">
    <location>
        <begin position="99"/>
        <end position="197"/>
    </location>
</feature>
<evidence type="ECO:0000256" key="8">
    <source>
        <dbReference type="ARBA" id="ARBA00022737"/>
    </source>
</evidence>
<comment type="catalytic activity">
    <reaction evidence="1">
        <text>2 6,7-dimethyl-8-(1-D-ribityl)lumazine + H(+) = 5-amino-6-(D-ribitylamino)uracil + riboflavin</text>
        <dbReference type="Rhea" id="RHEA:20772"/>
        <dbReference type="ChEBI" id="CHEBI:15378"/>
        <dbReference type="ChEBI" id="CHEBI:15934"/>
        <dbReference type="ChEBI" id="CHEBI:57986"/>
        <dbReference type="ChEBI" id="CHEBI:58201"/>
        <dbReference type="EC" id="2.5.1.9"/>
    </reaction>
</comment>
<dbReference type="InterPro" id="IPR026017">
    <property type="entry name" value="Lumazine-bd_dom"/>
</dbReference>
<dbReference type="PROSITE" id="PS51177">
    <property type="entry name" value="LUMAZINE_BIND"/>
    <property type="match status" value="2"/>
</dbReference>
<reference evidence="12 13" key="1">
    <citation type="journal article" date="2019" name="PLoS Negl. Trop. Dis.">
        <title>Revisiting the worldwide diversity of Leptospira species in the environment.</title>
        <authorList>
            <person name="Vincent A.T."/>
            <person name="Schiettekatte O."/>
            <person name="Bourhy P."/>
            <person name="Veyrier F.J."/>
            <person name="Picardeau M."/>
        </authorList>
    </citation>
    <scope>NUCLEOTIDE SEQUENCE [LARGE SCALE GENOMIC DNA]</scope>
    <source>
        <strain evidence="12 13">201702445</strain>
    </source>
</reference>
<dbReference type="Pfam" id="PF00677">
    <property type="entry name" value="Lum_binding"/>
    <property type="match status" value="2"/>
</dbReference>
<evidence type="ECO:0000256" key="1">
    <source>
        <dbReference type="ARBA" id="ARBA00000968"/>
    </source>
</evidence>
<evidence type="ECO:0000256" key="9">
    <source>
        <dbReference type="NCBIfam" id="TIGR00187"/>
    </source>
</evidence>
<evidence type="ECO:0000313" key="12">
    <source>
        <dbReference type="EMBL" id="TGL81252.1"/>
    </source>
</evidence>
<dbReference type="SUPFAM" id="SSF63380">
    <property type="entry name" value="Riboflavin synthase domain-like"/>
    <property type="match status" value="2"/>
</dbReference>
<comment type="function">
    <text evidence="2">Catalyzes the dismutation of two molecules of 6,7-dimethyl-8-ribityllumazine, resulting in the formation of riboflavin and 5-amino-6-(D-ribitylamino)uracil.</text>
</comment>
<gene>
    <name evidence="12" type="ORF">EHQ83_15475</name>
</gene>
<feature type="domain" description="Lumazine-binding" evidence="11">
    <location>
        <begin position="99"/>
        <end position="197"/>
    </location>
</feature>
<dbReference type="Gene3D" id="2.40.30.20">
    <property type="match status" value="2"/>
</dbReference>
<evidence type="ECO:0000256" key="4">
    <source>
        <dbReference type="ARBA" id="ARBA00012827"/>
    </source>
</evidence>
<dbReference type="RefSeq" id="WP_135573333.1">
    <property type="nucleotide sequence ID" value="NZ_RQGK01000065.1"/>
</dbReference>
<evidence type="ECO:0000259" key="11">
    <source>
        <dbReference type="PROSITE" id="PS51177"/>
    </source>
</evidence>
<dbReference type="PANTHER" id="PTHR21098">
    <property type="entry name" value="RIBOFLAVIN SYNTHASE ALPHA CHAIN"/>
    <property type="match status" value="1"/>
</dbReference>
<evidence type="ECO:0000256" key="3">
    <source>
        <dbReference type="ARBA" id="ARBA00004887"/>
    </source>
</evidence>
<dbReference type="CDD" id="cd00402">
    <property type="entry name" value="Riboflavin_synthase_like"/>
    <property type="match status" value="1"/>
</dbReference>
<dbReference type="NCBIfam" id="NF006767">
    <property type="entry name" value="PRK09289.1"/>
    <property type="match status" value="1"/>
</dbReference>
<feature type="repeat" description="Lumazine-binding" evidence="10">
    <location>
        <begin position="1"/>
        <end position="98"/>
    </location>
</feature>
<dbReference type="NCBIfam" id="TIGR00187">
    <property type="entry name" value="ribE"/>
    <property type="match status" value="1"/>
</dbReference>
<accession>A0A6N4QJK4</accession>
<name>A0A6N4QJK4_9LEPT</name>
<dbReference type="InterPro" id="IPR023366">
    <property type="entry name" value="ATP_synth_asu-like_sf"/>
</dbReference>
<comment type="caution">
    <text evidence="12">The sequence shown here is derived from an EMBL/GenBank/DDBJ whole genome shotgun (WGS) entry which is preliminary data.</text>
</comment>
<dbReference type="PIRSF" id="PIRSF000498">
    <property type="entry name" value="Riboflavin_syn_A"/>
    <property type="match status" value="1"/>
</dbReference>
<organism evidence="12 13">
    <name type="scientific">Leptospira yasudae</name>
    <dbReference type="NCBI Taxonomy" id="2202201"/>
    <lineage>
        <taxon>Bacteria</taxon>
        <taxon>Pseudomonadati</taxon>
        <taxon>Spirochaetota</taxon>
        <taxon>Spirochaetia</taxon>
        <taxon>Leptospirales</taxon>
        <taxon>Leptospiraceae</taxon>
        <taxon>Leptospira</taxon>
    </lineage>
</organism>
<dbReference type="PANTHER" id="PTHR21098:SF12">
    <property type="entry name" value="RIBOFLAVIN SYNTHASE"/>
    <property type="match status" value="1"/>
</dbReference>
<dbReference type="InterPro" id="IPR001783">
    <property type="entry name" value="Lumazine-bd"/>
</dbReference>
<keyword evidence="6" id="KW-0686">Riboflavin biosynthesis</keyword>
<feature type="domain" description="Lumazine-binding" evidence="11">
    <location>
        <begin position="1"/>
        <end position="98"/>
    </location>
</feature>
<dbReference type="EC" id="2.5.1.9" evidence="4 9"/>
<dbReference type="FunFam" id="2.40.30.20:FF:000003">
    <property type="entry name" value="Riboflavin synthase, alpha subunit"/>
    <property type="match status" value="1"/>
</dbReference>
<keyword evidence="8" id="KW-0677">Repeat</keyword>